<gene>
    <name evidence="1" type="ORF">CRG98_008661</name>
</gene>
<sequence>MSNIPSHNLMIAPLDHTSYGSPMPLQKDSNSTAVDGTRQPQPSLLHPYPFDIGWWKINTDAAWRGPKAFVAGLRPYKLGPRLYSSLLLWLLTLAGQGFGSFPML</sequence>
<evidence type="ECO:0000313" key="1">
    <source>
        <dbReference type="EMBL" id="PKI70928.1"/>
    </source>
</evidence>
<dbReference type="EMBL" id="PGOL01000414">
    <property type="protein sequence ID" value="PKI70928.1"/>
    <property type="molecule type" value="Genomic_DNA"/>
</dbReference>
<proteinExistence type="predicted"/>
<reference evidence="1 2" key="1">
    <citation type="submission" date="2017-11" db="EMBL/GenBank/DDBJ databases">
        <title>De-novo sequencing of pomegranate (Punica granatum L.) genome.</title>
        <authorList>
            <person name="Akparov Z."/>
            <person name="Amiraslanov A."/>
            <person name="Hajiyeva S."/>
            <person name="Abbasov M."/>
            <person name="Kaur K."/>
            <person name="Hamwieh A."/>
            <person name="Solovyev V."/>
            <person name="Salamov A."/>
            <person name="Braich B."/>
            <person name="Kosarev P."/>
            <person name="Mahmoud A."/>
            <person name="Hajiyev E."/>
            <person name="Babayeva S."/>
            <person name="Izzatullayeva V."/>
            <person name="Mammadov A."/>
            <person name="Mammadov A."/>
            <person name="Sharifova S."/>
            <person name="Ojaghi J."/>
            <person name="Eynullazada K."/>
            <person name="Bayramov B."/>
            <person name="Abdulazimova A."/>
            <person name="Shahmuradov I."/>
        </authorList>
    </citation>
    <scope>NUCLEOTIDE SEQUENCE [LARGE SCALE GENOMIC DNA]</scope>
    <source>
        <strain evidence="2">cv. AG2017</strain>
        <tissue evidence="1">Leaf</tissue>
    </source>
</reference>
<keyword evidence="2" id="KW-1185">Reference proteome</keyword>
<name>A0A2I0KR03_PUNGR</name>
<organism evidence="1 2">
    <name type="scientific">Punica granatum</name>
    <name type="common">Pomegranate</name>
    <dbReference type="NCBI Taxonomy" id="22663"/>
    <lineage>
        <taxon>Eukaryota</taxon>
        <taxon>Viridiplantae</taxon>
        <taxon>Streptophyta</taxon>
        <taxon>Embryophyta</taxon>
        <taxon>Tracheophyta</taxon>
        <taxon>Spermatophyta</taxon>
        <taxon>Magnoliopsida</taxon>
        <taxon>eudicotyledons</taxon>
        <taxon>Gunneridae</taxon>
        <taxon>Pentapetalae</taxon>
        <taxon>rosids</taxon>
        <taxon>malvids</taxon>
        <taxon>Myrtales</taxon>
        <taxon>Lythraceae</taxon>
        <taxon>Punica</taxon>
    </lineage>
</organism>
<comment type="caution">
    <text evidence="1">The sequence shown here is derived from an EMBL/GenBank/DDBJ whole genome shotgun (WGS) entry which is preliminary data.</text>
</comment>
<evidence type="ECO:0000313" key="2">
    <source>
        <dbReference type="Proteomes" id="UP000233551"/>
    </source>
</evidence>
<protein>
    <submittedName>
        <fullName evidence="1">Uncharacterized protein</fullName>
    </submittedName>
</protein>
<dbReference type="AlphaFoldDB" id="A0A2I0KR03"/>
<dbReference type="Proteomes" id="UP000233551">
    <property type="component" value="Unassembled WGS sequence"/>
</dbReference>
<accession>A0A2I0KR03</accession>